<dbReference type="EMBL" id="UGPZ01000003">
    <property type="protein sequence ID" value="STY93577.1"/>
    <property type="molecule type" value="Genomic_DNA"/>
</dbReference>
<reference evidence="1 2" key="1">
    <citation type="submission" date="2018-06" db="EMBL/GenBank/DDBJ databases">
        <authorList>
            <consortium name="Pathogen Informatics"/>
            <person name="Doyle S."/>
        </authorList>
    </citation>
    <scope>NUCLEOTIDE SEQUENCE [LARGE SCALE GENOMIC DNA]</scope>
    <source>
        <strain evidence="1 2">NCTC9426</strain>
    </source>
</reference>
<gene>
    <name evidence="1" type="ORF">NCTC9426_02308</name>
</gene>
<dbReference type="AlphaFoldDB" id="A0A378Q365"/>
<accession>A0A378Q365</accession>
<evidence type="ECO:0000313" key="1">
    <source>
        <dbReference type="EMBL" id="STY93577.1"/>
    </source>
</evidence>
<protein>
    <submittedName>
        <fullName evidence="1">Uncharacterized protein</fullName>
    </submittedName>
</protein>
<sequence>MSEHIDDDKILASRPVMPTFACLSPRLLMVVSRFGGLGADLI</sequence>
<dbReference type="Proteomes" id="UP000254133">
    <property type="component" value="Unassembled WGS sequence"/>
</dbReference>
<name>A0A378Q365_MORBO</name>
<organism evidence="1 2">
    <name type="scientific">Moraxella bovis</name>
    <dbReference type="NCBI Taxonomy" id="476"/>
    <lineage>
        <taxon>Bacteria</taxon>
        <taxon>Pseudomonadati</taxon>
        <taxon>Pseudomonadota</taxon>
        <taxon>Gammaproteobacteria</taxon>
        <taxon>Moraxellales</taxon>
        <taxon>Moraxellaceae</taxon>
        <taxon>Moraxella</taxon>
    </lineage>
</organism>
<evidence type="ECO:0000313" key="2">
    <source>
        <dbReference type="Proteomes" id="UP000254133"/>
    </source>
</evidence>
<proteinExistence type="predicted"/>